<dbReference type="InterPro" id="IPR001806">
    <property type="entry name" value="Small_GTPase"/>
</dbReference>
<dbReference type="PROSITE" id="PS51421">
    <property type="entry name" value="RAS"/>
    <property type="match status" value="1"/>
</dbReference>
<evidence type="ECO:0000256" key="6">
    <source>
        <dbReference type="ARBA" id="ARBA00023289"/>
    </source>
</evidence>
<dbReference type="InterPro" id="IPR050209">
    <property type="entry name" value="Rab_GTPases_membrane_traffic"/>
</dbReference>
<gene>
    <name evidence="9" type="primary">YPTC6</name>
    <name evidence="9" type="ORF">TRFO_01452</name>
</gene>
<feature type="region of interest" description="Disordered" evidence="8">
    <location>
        <begin position="190"/>
        <end position="221"/>
    </location>
</feature>
<dbReference type="Gene3D" id="3.40.50.300">
    <property type="entry name" value="P-loop containing nucleotide triphosphate hydrolases"/>
    <property type="match status" value="1"/>
</dbReference>
<comment type="subcellular location">
    <subcellularLocation>
        <location evidence="7">Endomembrane system</location>
        <topology evidence="7">Lipid-anchor</topology>
    </subcellularLocation>
</comment>
<evidence type="ECO:0000256" key="4">
    <source>
        <dbReference type="ARBA" id="ARBA00023136"/>
    </source>
</evidence>
<dbReference type="CDD" id="cd01868">
    <property type="entry name" value="Rab11_like"/>
    <property type="match status" value="1"/>
</dbReference>
<dbReference type="PROSITE" id="PS51420">
    <property type="entry name" value="RHO"/>
    <property type="match status" value="1"/>
</dbReference>
<feature type="compositionally biased region" description="Basic and acidic residues" evidence="8">
    <location>
        <begin position="194"/>
        <end position="213"/>
    </location>
</feature>
<dbReference type="SMART" id="SM00176">
    <property type="entry name" value="RAN"/>
    <property type="match status" value="1"/>
</dbReference>
<evidence type="ECO:0000256" key="8">
    <source>
        <dbReference type="SAM" id="MobiDB-lite"/>
    </source>
</evidence>
<dbReference type="EMBL" id="MLAK01000815">
    <property type="protein sequence ID" value="OHT03785.1"/>
    <property type="molecule type" value="Genomic_DNA"/>
</dbReference>
<evidence type="ECO:0000313" key="9">
    <source>
        <dbReference type="EMBL" id="OHT03785.1"/>
    </source>
</evidence>
<keyword evidence="2" id="KW-0547">Nucleotide-binding</keyword>
<dbReference type="GeneID" id="94824811"/>
<dbReference type="AlphaFoldDB" id="A0A1J4JXA6"/>
<dbReference type="PROSITE" id="PS51419">
    <property type="entry name" value="RAB"/>
    <property type="match status" value="1"/>
</dbReference>
<keyword evidence="10" id="KW-1185">Reference proteome</keyword>
<evidence type="ECO:0000256" key="7">
    <source>
        <dbReference type="ARBA" id="ARBA00037868"/>
    </source>
</evidence>
<keyword evidence="4" id="KW-0472">Membrane</keyword>
<sequence length="221" mass="24433">MRTSLNSGVLPTEGAEPDYLLKIILIGDSGVGKTNLLNQFVRNQFNPESKTTIGVEFATKTVQINGKTIKAQIWDTAGQERYRAITSAYYKGANGALLMFDITNSVSFNSLHKWLKELRDNSDTKVTIMLIGNKCDMKQMRSITVHEASDFAETEQLLFIETSALDATNVKEAFIKLISTILESSIHTGFGSSDQHKPEITKPKSSVRVHDPDNEGPNCCS</sequence>
<dbReference type="SMART" id="SM00175">
    <property type="entry name" value="RAB"/>
    <property type="match status" value="1"/>
</dbReference>
<dbReference type="FunFam" id="3.40.50.300:FF:000067">
    <property type="entry name" value="ras-related protein RABA1f"/>
    <property type="match status" value="1"/>
</dbReference>
<evidence type="ECO:0000256" key="3">
    <source>
        <dbReference type="ARBA" id="ARBA00023134"/>
    </source>
</evidence>
<dbReference type="SMART" id="SM00173">
    <property type="entry name" value="RAS"/>
    <property type="match status" value="1"/>
</dbReference>
<evidence type="ECO:0000256" key="2">
    <source>
        <dbReference type="ARBA" id="ARBA00022741"/>
    </source>
</evidence>
<dbReference type="PRINTS" id="PR00449">
    <property type="entry name" value="RASTRNSFRMNG"/>
</dbReference>
<dbReference type="OrthoDB" id="9989112at2759"/>
<dbReference type="SUPFAM" id="SSF52540">
    <property type="entry name" value="P-loop containing nucleoside triphosphate hydrolases"/>
    <property type="match status" value="1"/>
</dbReference>
<keyword evidence="6" id="KW-0636">Prenylation</keyword>
<accession>A0A1J4JXA6</accession>
<dbReference type="Proteomes" id="UP000179807">
    <property type="component" value="Unassembled WGS sequence"/>
</dbReference>
<comment type="similarity">
    <text evidence="1">Belongs to the small GTPase superfamily. Rab family.</text>
</comment>
<keyword evidence="5" id="KW-0449">Lipoprotein</keyword>
<dbReference type="InterPro" id="IPR005225">
    <property type="entry name" value="Small_GTP-bd"/>
</dbReference>
<reference evidence="9" key="1">
    <citation type="submission" date="2016-10" db="EMBL/GenBank/DDBJ databases">
        <authorList>
            <person name="Benchimol M."/>
            <person name="Almeida L.G."/>
            <person name="Vasconcelos A.T."/>
            <person name="Perreira-Neves A."/>
            <person name="Rosa I.A."/>
            <person name="Tasca T."/>
            <person name="Bogo M.R."/>
            <person name="de Souza W."/>
        </authorList>
    </citation>
    <scope>NUCLEOTIDE SEQUENCE [LARGE SCALE GENOMIC DNA]</scope>
    <source>
        <strain evidence="9">K</strain>
    </source>
</reference>
<comment type="caution">
    <text evidence="9">The sequence shown here is derived from an EMBL/GenBank/DDBJ whole genome shotgun (WGS) entry which is preliminary data.</text>
</comment>
<dbReference type="RefSeq" id="XP_068356921.1">
    <property type="nucleotide sequence ID" value="XM_068490107.1"/>
</dbReference>
<dbReference type="GO" id="GO:0003924">
    <property type="term" value="F:GTPase activity"/>
    <property type="evidence" value="ECO:0007669"/>
    <property type="project" value="InterPro"/>
</dbReference>
<evidence type="ECO:0000256" key="5">
    <source>
        <dbReference type="ARBA" id="ARBA00023288"/>
    </source>
</evidence>
<organism evidence="9 10">
    <name type="scientific">Tritrichomonas foetus</name>
    <dbReference type="NCBI Taxonomy" id="1144522"/>
    <lineage>
        <taxon>Eukaryota</taxon>
        <taxon>Metamonada</taxon>
        <taxon>Parabasalia</taxon>
        <taxon>Tritrichomonadida</taxon>
        <taxon>Tritrichomonadidae</taxon>
        <taxon>Tritrichomonas</taxon>
    </lineage>
</organism>
<keyword evidence="3" id="KW-0342">GTP-binding</keyword>
<protein>
    <submittedName>
        <fullName evidence="9">Ras-related protein YPTC6</fullName>
    </submittedName>
</protein>
<dbReference type="VEuPathDB" id="TrichDB:TRFO_01452"/>
<dbReference type="SMART" id="SM00174">
    <property type="entry name" value="RHO"/>
    <property type="match status" value="1"/>
</dbReference>
<evidence type="ECO:0000313" key="10">
    <source>
        <dbReference type="Proteomes" id="UP000179807"/>
    </source>
</evidence>
<evidence type="ECO:0000256" key="1">
    <source>
        <dbReference type="ARBA" id="ARBA00006270"/>
    </source>
</evidence>
<dbReference type="PANTHER" id="PTHR47979">
    <property type="entry name" value="DRAB11-RELATED"/>
    <property type="match status" value="1"/>
</dbReference>
<dbReference type="Pfam" id="PF00071">
    <property type="entry name" value="Ras"/>
    <property type="match status" value="1"/>
</dbReference>
<dbReference type="GO" id="GO:0005525">
    <property type="term" value="F:GTP binding"/>
    <property type="evidence" value="ECO:0007669"/>
    <property type="project" value="UniProtKB-KW"/>
</dbReference>
<name>A0A1J4JXA6_9EUKA</name>
<dbReference type="InterPro" id="IPR027417">
    <property type="entry name" value="P-loop_NTPase"/>
</dbReference>
<proteinExistence type="inferred from homology"/>
<dbReference type="NCBIfam" id="TIGR00231">
    <property type="entry name" value="small_GTP"/>
    <property type="match status" value="1"/>
</dbReference>
<dbReference type="GO" id="GO:0012505">
    <property type="term" value="C:endomembrane system"/>
    <property type="evidence" value="ECO:0007669"/>
    <property type="project" value="UniProtKB-SubCell"/>
</dbReference>